<protein>
    <submittedName>
        <fullName evidence="1">Uncharacterized protein</fullName>
    </submittedName>
</protein>
<proteinExistence type="predicted"/>
<organism evidence="1 2">
    <name type="scientific">Hydrocarboniphaga effusa AP103</name>
    <dbReference type="NCBI Taxonomy" id="1172194"/>
    <lineage>
        <taxon>Bacteria</taxon>
        <taxon>Pseudomonadati</taxon>
        <taxon>Pseudomonadota</taxon>
        <taxon>Gammaproteobacteria</taxon>
        <taxon>Nevskiales</taxon>
        <taxon>Nevskiaceae</taxon>
        <taxon>Hydrocarboniphaga</taxon>
    </lineage>
</organism>
<sequence>MPNPATVADAVQKLAADPAIAGALASCTYSVAGSPVGASYLLREGGELVLSRD</sequence>
<accession>I8T6C9</accession>
<gene>
    <name evidence="1" type="ORF">WQQ_30520</name>
</gene>
<keyword evidence="2" id="KW-1185">Reference proteome</keyword>
<reference evidence="1 2" key="1">
    <citation type="journal article" date="2012" name="J. Bacteriol.">
        <title>Genome Sequence of n-Alkane-Degrading Hydrocarboniphaga effusa Strain AP103T (ATCC BAA-332T).</title>
        <authorList>
            <person name="Chang H.K."/>
            <person name="Zylstra G.J."/>
            <person name="Chae J.C."/>
        </authorList>
    </citation>
    <scope>NUCLEOTIDE SEQUENCE [LARGE SCALE GENOMIC DNA]</scope>
    <source>
        <strain evidence="1 2">AP103</strain>
    </source>
</reference>
<dbReference type="Proteomes" id="UP000003704">
    <property type="component" value="Unassembled WGS sequence"/>
</dbReference>
<comment type="caution">
    <text evidence="1">The sequence shown here is derived from an EMBL/GenBank/DDBJ whole genome shotgun (WGS) entry which is preliminary data.</text>
</comment>
<name>I8T6C9_9GAMM</name>
<evidence type="ECO:0000313" key="2">
    <source>
        <dbReference type="Proteomes" id="UP000003704"/>
    </source>
</evidence>
<dbReference type="EMBL" id="AKGD01000002">
    <property type="protein sequence ID" value="EIT69470.1"/>
    <property type="molecule type" value="Genomic_DNA"/>
</dbReference>
<evidence type="ECO:0000313" key="1">
    <source>
        <dbReference type="EMBL" id="EIT69470.1"/>
    </source>
</evidence>
<dbReference type="AlphaFoldDB" id="I8T6C9"/>